<dbReference type="RefSeq" id="XP_006566279.1">
    <property type="nucleotide sequence ID" value="XM_006566216.3"/>
</dbReference>
<dbReference type="OrthoDB" id="7700865at2759"/>
<dbReference type="GO" id="GO:0008270">
    <property type="term" value="F:zinc ion binding"/>
    <property type="evidence" value="ECO:0007669"/>
    <property type="project" value="UniProtKB-KW"/>
</dbReference>
<keyword evidence="8" id="KW-1185">Reference proteome</keyword>
<accession>A0A8B6Z427</accession>
<reference evidence="9" key="2">
    <citation type="submission" date="2025-04" db="UniProtKB">
        <authorList>
            <consortium name="RefSeq"/>
        </authorList>
    </citation>
    <scope>IDENTIFICATION</scope>
    <source>
        <strain evidence="9">DH4</strain>
        <tissue evidence="9">Whole body</tissue>
    </source>
</reference>
<accession>A0A7M7GYS3</accession>
<dbReference type="Proteomes" id="UP000005203">
    <property type="component" value="Linkage group LG10"/>
</dbReference>
<dbReference type="SMART" id="SM00980">
    <property type="entry name" value="THAP"/>
    <property type="match status" value="1"/>
</dbReference>
<dbReference type="Pfam" id="PF05485">
    <property type="entry name" value="THAP"/>
    <property type="match status" value="1"/>
</dbReference>
<protein>
    <submittedName>
        <fullName evidence="9">Uncharacterized protein LOC102655420</fullName>
    </submittedName>
</protein>
<evidence type="ECO:0000259" key="6">
    <source>
        <dbReference type="PROSITE" id="PS50950"/>
    </source>
</evidence>
<keyword evidence="1" id="KW-0479">Metal-binding</keyword>
<dbReference type="GO" id="GO:0003677">
    <property type="term" value="F:DNA binding"/>
    <property type="evidence" value="ECO:0007669"/>
    <property type="project" value="UniProtKB-UniRule"/>
</dbReference>
<reference evidence="7" key="1">
    <citation type="submission" date="2021-01" db="UniProtKB">
        <authorList>
            <consortium name="EnsemblMetazoa"/>
        </authorList>
    </citation>
    <scope>IDENTIFICATION</scope>
    <source>
        <strain evidence="7">DH4</strain>
    </source>
</reference>
<dbReference type="InterPro" id="IPR038441">
    <property type="entry name" value="THAP_Znf_sf"/>
</dbReference>
<dbReference type="SMART" id="SM00692">
    <property type="entry name" value="DM3"/>
    <property type="match status" value="1"/>
</dbReference>
<dbReference type="GeneID" id="102655420"/>
<keyword evidence="4 5" id="KW-0238">DNA-binding</keyword>
<keyword evidence="3" id="KW-0862">Zinc</keyword>
<dbReference type="EnsemblMetazoa" id="XM_006566216">
    <property type="protein sequence ID" value="XP_006566279"/>
    <property type="gene ID" value="LOC102655420"/>
</dbReference>
<organism evidence="7">
    <name type="scientific">Apis mellifera</name>
    <name type="common">Honeybee</name>
    <dbReference type="NCBI Taxonomy" id="7460"/>
    <lineage>
        <taxon>Eukaryota</taxon>
        <taxon>Metazoa</taxon>
        <taxon>Ecdysozoa</taxon>
        <taxon>Arthropoda</taxon>
        <taxon>Hexapoda</taxon>
        <taxon>Insecta</taxon>
        <taxon>Pterygota</taxon>
        <taxon>Neoptera</taxon>
        <taxon>Endopterygota</taxon>
        <taxon>Hymenoptera</taxon>
        <taxon>Apocrita</taxon>
        <taxon>Aculeata</taxon>
        <taxon>Apoidea</taxon>
        <taxon>Anthophila</taxon>
        <taxon>Apidae</taxon>
        <taxon>Apis</taxon>
    </lineage>
</organism>
<sequence length="258" mass="30598">MPRRCCIPGCKGNYDSTLKSNNYASVFLFPKNEELRKKWLAAIPRKNWSPTKYSAVCSFHFAENDIQRYEKIVCTNNTIENVLLCRPKLVENAVPSIFPNVSTYSRHETKKTFYSRLKRRKNFKEHNYSKQQIIPNDECLVQECKDLDLITDFSDLVNKYKEKLIISDCWNIKLIKSKIYFYKLDYENDILVLNTQIVINDQMKLYVFHKGNKISSHELKWVLPGDMKLSRWYQLQNLLTWYKSTPDVPDSDEIILIE</sequence>
<evidence type="ECO:0000313" key="8">
    <source>
        <dbReference type="Proteomes" id="UP000005203"/>
    </source>
</evidence>
<dbReference type="OMA" id="LRISAYW"/>
<evidence type="ECO:0000256" key="4">
    <source>
        <dbReference type="ARBA" id="ARBA00023125"/>
    </source>
</evidence>
<dbReference type="PROSITE" id="PS50950">
    <property type="entry name" value="ZF_THAP"/>
    <property type="match status" value="1"/>
</dbReference>
<name>A0A7M7GYS3_APIME</name>
<evidence type="ECO:0000313" key="7">
    <source>
        <dbReference type="EnsemblMetazoa" id="XP_006566279"/>
    </source>
</evidence>
<dbReference type="InterPro" id="IPR006612">
    <property type="entry name" value="THAP_Znf"/>
</dbReference>
<dbReference type="SUPFAM" id="SSF57716">
    <property type="entry name" value="Glucocorticoid receptor-like (DNA-binding domain)"/>
    <property type="match status" value="1"/>
</dbReference>
<gene>
    <name evidence="7" type="primary">102655420</name>
    <name evidence="9" type="synonym">LOC102655420</name>
</gene>
<dbReference type="KEGG" id="ame:102655420"/>
<evidence type="ECO:0000256" key="3">
    <source>
        <dbReference type="ARBA" id="ARBA00022833"/>
    </source>
</evidence>
<evidence type="ECO:0000256" key="1">
    <source>
        <dbReference type="ARBA" id="ARBA00022723"/>
    </source>
</evidence>
<dbReference type="PANTHER" id="PTHR46927:SF3">
    <property type="entry name" value="THAP-TYPE DOMAIN-CONTAINING PROTEIN"/>
    <property type="match status" value="1"/>
</dbReference>
<dbReference type="InterPro" id="IPR052224">
    <property type="entry name" value="THAP_domain_protein"/>
</dbReference>
<dbReference type="PANTHER" id="PTHR46927">
    <property type="entry name" value="AGAP005574-PA"/>
    <property type="match status" value="1"/>
</dbReference>
<dbReference type="Gene3D" id="6.20.210.20">
    <property type="entry name" value="THAP domain"/>
    <property type="match status" value="1"/>
</dbReference>
<evidence type="ECO:0000313" key="9">
    <source>
        <dbReference type="RefSeq" id="XP_006566279.1"/>
    </source>
</evidence>
<feature type="domain" description="THAP-type" evidence="6">
    <location>
        <begin position="1"/>
        <end position="98"/>
    </location>
</feature>
<dbReference type="AlphaFoldDB" id="A0A7M7GYS3"/>
<evidence type="ECO:0000256" key="5">
    <source>
        <dbReference type="PROSITE-ProRule" id="PRU00309"/>
    </source>
</evidence>
<evidence type="ECO:0000256" key="2">
    <source>
        <dbReference type="ARBA" id="ARBA00022771"/>
    </source>
</evidence>
<keyword evidence="2 5" id="KW-0863">Zinc-finger</keyword>
<proteinExistence type="predicted"/>